<organism evidence="1 2">
    <name type="scientific">Leptospira weilii serovar Topaz str. LT2116</name>
    <dbReference type="NCBI Taxonomy" id="1088540"/>
    <lineage>
        <taxon>Bacteria</taxon>
        <taxon>Pseudomonadati</taxon>
        <taxon>Spirochaetota</taxon>
        <taxon>Spirochaetia</taxon>
        <taxon>Leptospirales</taxon>
        <taxon>Leptospiraceae</taxon>
        <taxon>Leptospira</taxon>
    </lineage>
</organism>
<evidence type="ECO:0000313" key="2">
    <source>
        <dbReference type="Proteomes" id="UP000011770"/>
    </source>
</evidence>
<dbReference type="Gene3D" id="3.40.50.2000">
    <property type="entry name" value="Glycogen Phosphorylase B"/>
    <property type="match status" value="1"/>
</dbReference>
<gene>
    <name evidence="1" type="ORF">LEP1GSC188_4630</name>
</gene>
<name>M3GV59_9LEPT</name>
<dbReference type="Gene3D" id="3.40.50.11190">
    <property type="match status" value="1"/>
</dbReference>
<sequence length="318" mass="36730">MNVLILTEAGNKIGFGHFSRMSALAYFLHSSGIEVKIVLYISGNIQFGETFVEKCNWLRDKNVYKLCSDFDIIIIDSYLAEFQIYRSIRSYCKKIIAIDDYNRIVYPVDAVINPNVFFDQIDYSNQSSKCFGGLDFVILRESFRKSFELNSNDEKGILITLGGSDYRNLLSKLCELLNSNYEQITVICPEEKKAKELKGKYREIRVLGRLNESDMLHEFLKAKVVISGCGQTLHELYYLGKKTVGVCIDHDQIMNQQYYLNINFLKTKIHWNSPFLLAEIRFAIDLAMKTELAVSSMKMNPVRNLENYISLFKSMVSY</sequence>
<dbReference type="Proteomes" id="UP000011770">
    <property type="component" value="Unassembled WGS sequence"/>
</dbReference>
<reference evidence="1 2" key="1">
    <citation type="submission" date="2013-01" db="EMBL/GenBank/DDBJ databases">
        <authorList>
            <person name="Harkins D.M."/>
            <person name="Durkin A.S."/>
            <person name="Brinkac L.M."/>
            <person name="Haft D.H."/>
            <person name="Selengut J.D."/>
            <person name="Sanka R."/>
            <person name="DePew J."/>
            <person name="Purushe J."/>
            <person name="Tulsiani S.M."/>
            <person name="Graham G.C."/>
            <person name="Burns M.-A."/>
            <person name="Dohnt M.F."/>
            <person name="Smythe L.D."/>
            <person name="McKay D.B."/>
            <person name="Craig S.B."/>
            <person name="Vinetz J.M."/>
            <person name="Sutton G.G."/>
            <person name="Nierman W.C."/>
            <person name="Fouts D.E."/>
        </authorList>
    </citation>
    <scope>NUCLEOTIDE SEQUENCE [LARGE SCALE GENOMIC DNA]</scope>
    <source>
        <strain evidence="1 2">LT2116</strain>
    </source>
</reference>
<dbReference type="AlphaFoldDB" id="M3GV59"/>
<comment type="caution">
    <text evidence="1">The sequence shown here is derived from an EMBL/GenBank/DDBJ whole genome shotgun (WGS) entry which is preliminary data.</text>
</comment>
<keyword evidence="1" id="KW-0808">Transferase</keyword>
<dbReference type="GO" id="GO:0016740">
    <property type="term" value="F:transferase activity"/>
    <property type="evidence" value="ECO:0007669"/>
    <property type="project" value="UniProtKB-KW"/>
</dbReference>
<accession>M3GV59</accession>
<evidence type="ECO:0000313" key="1">
    <source>
        <dbReference type="EMBL" id="EMF80425.1"/>
    </source>
</evidence>
<dbReference type="SUPFAM" id="SSF53756">
    <property type="entry name" value="UDP-Glycosyltransferase/glycogen phosphorylase"/>
    <property type="match status" value="1"/>
</dbReference>
<protein>
    <submittedName>
        <fullName evidence="1">Glycosyltransferase family 1 domain protein</fullName>
    </submittedName>
</protein>
<dbReference type="EMBL" id="AHOR02000057">
    <property type="protein sequence ID" value="EMF80425.1"/>
    <property type="molecule type" value="Genomic_DNA"/>
</dbReference>
<proteinExistence type="predicted"/>